<dbReference type="EMBL" id="JBBNAE010000008">
    <property type="protein sequence ID" value="KAK9102586.1"/>
    <property type="molecule type" value="Genomic_DNA"/>
</dbReference>
<organism evidence="8 9">
    <name type="scientific">Stephania japonica</name>
    <dbReference type="NCBI Taxonomy" id="461633"/>
    <lineage>
        <taxon>Eukaryota</taxon>
        <taxon>Viridiplantae</taxon>
        <taxon>Streptophyta</taxon>
        <taxon>Embryophyta</taxon>
        <taxon>Tracheophyta</taxon>
        <taxon>Spermatophyta</taxon>
        <taxon>Magnoliopsida</taxon>
        <taxon>Ranunculales</taxon>
        <taxon>Menispermaceae</taxon>
        <taxon>Menispermoideae</taxon>
        <taxon>Cissampelideae</taxon>
        <taxon>Stephania</taxon>
    </lineage>
</organism>
<keyword evidence="3 6" id="KW-0812">Transmembrane</keyword>
<evidence type="ECO:0000256" key="5">
    <source>
        <dbReference type="ARBA" id="ARBA00023136"/>
    </source>
</evidence>
<dbReference type="Gene3D" id="1.20.1250.20">
    <property type="entry name" value="MFS general substrate transporter like domains"/>
    <property type="match status" value="1"/>
</dbReference>
<feature type="transmembrane region" description="Helical" evidence="6">
    <location>
        <begin position="209"/>
        <end position="230"/>
    </location>
</feature>
<dbReference type="GO" id="GO:0016020">
    <property type="term" value="C:membrane"/>
    <property type="evidence" value="ECO:0007669"/>
    <property type="project" value="UniProtKB-SubCell"/>
</dbReference>
<comment type="caution">
    <text evidence="8">The sequence shown here is derived from an EMBL/GenBank/DDBJ whole genome shotgun (WGS) entry which is preliminary data.</text>
</comment>
<feature type="transmembrane region" description="Helical" evidence="6">
    <location>
        <begin position="39"/>
        <end position="62"/>
    </location>
</feature>
<dbReference type="PANTHER" id="PTHR23504:SF15">
    <property type="entry name" value="MAJOR FACILITATOR SUPERFAMILY (MFS) PROFILE DOMAIN-CONTAINING PROTEIN"/>
    <property type="match status" value="1"/>
</dbReference>
<feature type="transmembrane region" description="Helical" evidence="6">
    <location>
        <begin position="419"/>
        <end position="446"/>
    </location>
</feature>
<protein>
    <recommendedName>
        <fullName evidence="7">Major facilitator superfamily (MFS) profile domain-containing protein</fullName>
    </recommendedName>
</protein>
<feature type="transmembrane region" description="Helical" evidence="6">
    <location>
        <begin position="165"/>
        <end position="189"/>
    </location>
</feature>
<dbReference type="AlphaFoldDB" id="A0AAP0HZR1"/>
<keyword evidence="9" id="KW-1185">Reference proteome</keyword>
<reference evidence="8 9" key="1">
    <citation type="submission" date="2024-01" db="EMBL/GenBank/DDBJ databases">
        <title>Genome assemblies of Stephania.</title>
        <authorList>
            <person name="Yang L."/>
        </authorList>
    </citation>
    <scope>NUCLEOTIDE SEQUENCE [LARGE SCALE GENOMIC DNA]</scope>
    <source>
        <strain evidence="8">QJT</strain>
        <tissue evidence="8">Leaf</tissue>
    </source>
</reference>
<feature type="transmembrane region" description="Helical" evidence="6">
    <location>
        <begin position="288"/>
        <end position="308"/>
    </location>
</feature>
<keyword evidence="4 6" id="KW-1133">Transmembrane helix</keyword>
<feature type="transmembrane region" description="Helical" evidence="6">
    <location>
        <begin position="108"/>
        <end position="131"/>
    </location>
</feature>
<keyword evidence="2" id="KW-0813">Transport</keyword>
<dbReference type="CDD" id="cd17330">
    <property type="entry name" value="MFS_SLC46_TetA_like"/>
    <property type="match status" value="1"/>
</dbReference>
<dbReference type="PROSITE" id="PS50850">
    <property type="entry name" value="MFS"/>
    <property type="match status" value="1"/>
</dbReference>
<dbReference type="SUPFAM" id="SSF103473">
    <property type="entry name" value="MFS general substrate transporter"/>
    <property type="match status" value="1"/>
</dbReference>
<evidence type="ECO:0000256" key="1">
    <source>
        <dbReference type="ARBA" id="ARBA00004141"/>
    </source>
</evidence>
<evidence type="ECO:0000256" key="4">
    <source>
        <dbReference type="ARBA" id="ARBA00022989"/>
    </source>
</evidence>
<evidence type="ECO:0000256" key="3">
    <source>
        <dbReference type="ARBA" id="ARBA00022692"/>
    </source>
</evidence>
<dbReference type="InterPro" id="IPR020846">
    <property type="entry name" value="MFS_dom"/>
</dbReference>
<sequence>MANIEEPMLKNVYYRDCPGCRMDQLKETRRGIPYKEFTYVWVVTLCNALPMSTLFPYLYFMIRDVHIARREEDIGYYAGFVGSSYMFGRALTSVFWGIMADKFGRKPIIMIGTASMVLFNTLFGLSTSFWMALSTRFLLGAMNPLLALMKAYATEVSREEHQALGLSLTSTSWGIGLIIGPALGGWLAQPAEKFPNIFPEGSLFWRFPYLLPCLCTSIFAAIVFISCFWLPETLHMHNVNCANKYGLHTPLKASPDCCTVKENIQDDSGILLHSEQSLLRNWPLMSAIIAYCVFSLHDMAYTEIFSLWAVSPRKYGGLNYSTNVLGEVLTLSGIGLFIFQTFFYPVAEKSIGPILVSRLAAVLSILVLSSYPFIALLSGFSLFLSLNCASMVKNVLSVSIATGLFILQNNAVPQHQRGAANGIAMAGMSLFNGFGPALGGMLFSLAEKRQKVSFLPGVQLVFFALCVIEFVGLLMTFKPFLVEPGVKNTE</sequence>
<dbReference type="PANTHER" id="PTHR23504">
    <property type="entry name" value="MAJOR FACILITATOR SUPERFAMILY DOMAIN-CONTAINING PROTEIN 10"/>
    <property type="match status" value="1"/>
</dbReference>
<dbReference type="InterPro" id="IPR036259">
    <property type="entry name" value="MFS_trans_sf"/>
</dbReference>
<evidence type="ECO:0000313" key="9">
    <source>
        <dbReference type="Proteomes" id="UP001417504"/>
    </source>
</evidence>
<evidence type="ECO:0000259" key="7">
    <source>
        <dbReference type="PROSITE" id="PS50850"/>
    </source>
</evidence>
<gene>
    <name evidence="8" type="ORF">Sjap_019840</name>
</gene>
<dbReference type="GO" id="GO:0022857">
    <property type="term" value="F:transmembrane transporter activity"/>
    <property type="evidence" value="ECO:0007669"/>
    <property type="project" value="InterPro"/>
</dbReference>
<feature type="transmembrane region" description="Helical" evidence="6">
    <location>
        <begin position="458"/>
        <end position="477"/>
    </location>
</feature>
<evidence type="ECO:0000256" key="6">
    <source>
        <dbReference type="SAM" id="Phobius"/>
    </source>
</evidence>
<dbReference type="Proteomes" id="UP001417504">
    <property type="component" value="Unassembled WGS sequence"/>
</dbReference>
<evidence type="ECO:0000256" key="2">
    <source>
        <dbReference type="ARBA" id="ARBA00022448"/>
    </source>
</evidence>
<dbReference type="InterPro" id="IPR011701">
    <property type="entry name" value="MFS"/>
</dbReference>
<dbReference type="Pfam" id="PF07690">
    <property type="entry name" value="MFS_1"/>
    <property type="match status" value="1"/>
</dbReference>
<name>A0AAP0HZR1_9MAGN</name>
<feature type="domain" description="Major facilitator superfamily (MFS) profile" evidence="7">
    <location>
        <begin position="36"/>
        <end position="484"/>
    </location>
</feature>
<feature type="transmembrane region" description="Helical" evidence="6">
    <location>
        <begin position="74"/>
        <end position="96"/>
    </location>
</feature>
<evidence type="ECO:0000313" key="8">
    <source>
        <dbReference type="EMBL" id="KAK9102586.1"/>
    </source>
</evidence>
<feature type="transmembrane region" description="Helical" evidence="6">
    <location>
        <begin position="328"/>
        <end position="347"/>
    </location>
</feature>
<feature type="transmembrane region" description="Helical" evidence="6">
    <location>
        <begin position="359"/>
        <end position="384"/>
    </location>
</feature>
<proteinExistence type="predicted"/>
<keyword evidence="5 6" id="KW-0472">Membrane</keyword>
<accession>A0AAP0HZR1</accession>
<comment type="subcellular location">
    <subcellularLocation>
        <location evidence="1">Membrane</location>
        <topology evidence="1">Multi-pass membrane protein</topology>
    </subcellularLocation>
</comment>